<protein>
    <submittedName>
        <fullName evidence="2">Uncharacterized protein</fullName>
    </submittedName>
</protein>
<evidence type="ECO:0000313" key="2">
    <source>
        <dbReference type="EMBL" id="CAG7731136.1"/>
    </source>
</evidence>
<keyword evidence="3" id="KW-1185">Reference proteome</keyword>
<dbReference type="Proteomes" id="UP000708208">
    <property type="component" value="Unassembled WGS sequence"/>
</dbReference>
<evidence type="ECO:0000313" key="3">
    <source>
        <dbReference type="Proteomes" id="UP000708208"/>
    </source>
</evidence>
<dbReference type="EMBL" id="CAJVCH010206589">
    <property type="protein sequence ID" value="CAG7731136.1"/>
    <property type="molecule type" value="Genomic_DNA"/>
</dbReference>
<name>A0A8J2PBN7_9HEXA</name>
<feature type="non-terminal residue" evidence="2">
    <location>
        <position position="1"/>
    </location>
</feature>
<reference evidence="2" key="1">
    <citation type="submission" date="2021-06" db="EMBL/GenBank/DDBJ databases">
        <authorList>
            <person name="Hodson N. C."/>
            <person name="Mongue J. A."/>
            <person name="Jaron S. K."/>
        </authorList>
    </citation>
    <scope>NUCLEOTIDE SEQUENCE</scope>
</reference>
<dbReference type="AlphaFoldDB" id="A0A8J2PBN7"/>
<evidence type="ECO:0000256" key="1">
    <source>
        <dbReference type="SAM" id="MobiDB-lite"/>
    </source>
</evidence>
<feature type="region of interest" description="Disordered" evidence="1">
    <location>
        <begin position="79"/>
        <end position="106"/>
    </location>
</feature>
<dbReference type="OrthoDB" id="8744624at2759"/>
<gene>
    <name evidence="2" type="ORF">AFUS01_LOCUS19743</name>
</gene>
<sequence length="168" mass="18414">MESSTSIEFPFLANQRPAGSLTLGNNPLAVVCLDCSETLWAQSAEYDRWGLPIHKRRFNWLARPPPDPDSLEATVARLPSGETQLPRCPPTEPMLKPKDVPTYESGGKYKIRNIESNSGSEFNMSVKKASLISQTNTPVETVGVHSQPPVVTVAPMSTHSTTLSTHKK</sequence>
<dbReference type="PANTHER" id="PTHR40240">
    <property type="entry name" value="PLEXUS, ISOFORM A"/>
    <property type="match status" value="1"/>
</dbReference>
<comment type="caution">
    <text evidence="2">The sequence shown here is derived from an EMBL/GenBank/DDBJ whole genome shotgun (WGS) entry which is preliminary data.</text>
</comment>
<accession>A0A8J2PBN7</accession>
<organism evidence="2 3">
    <name type="scientific">Allacma fusca</name>
    <dbReference type="NCBI Taxonomy" id="39272"/>
    <lineage>
        <taxon>Eukaryota</taxon>
        <taxon>Metazoa</taxon>
        <taxon>Ecdysozoa</taxon>
        <taxon>Arthropoda</taxon>
        <taxon>Hexapoda</taxon>
        <taxon>Collembola</taxon>
        <taxon>Symphypleona</taxon>
        <taxon>Sminthuridae</taxon>
        <taxon>Allacma</taxon>
    </lineage>
</organism>
<proteinExistence type="predicted"/>
<dbReference type="PANTHER" id="PTHR40240:SF1">
    <property type="entry name" value="PLEXUS, ISOFORM A"/>
    <property type="match status" value="1"/>
</dbReference>